<dbReference type="SUPFAM" id="SSF53254">
    <property type="entry name" value="Phosphoglycerate mutase-like"/>
    <property type="match status" value="1"/>
</dbReference>
<dbReference type="Proteomes" id="UP001500954">
    <property type="component" value="Unassembled WGS sequence"/>
</dbReference>
<dbReference type="InterPro" id="IPR029033">
    <property type="entry name" value="His_PPase_superfam"/>
</dbReference>
<dbReference type="EC" id="3.1.3.73" evidence="1"/>
<dbReference type="SMART" id="SM00855">
    <property type="entry name" value="PGAM"/>
    <property type="match status" value="1"/>
</dbReference>
<dbReference type="InterPro" id="IPR013078">
    <property type="entry name" value="His_Pase_superF_clade-1"/>
</dbReference>
<proteinExistence type="predicted"/>
<dbReference type="InterPro" id="IPR017578">
    <property type="entry name" value="Ribazole_CobC"/>
</dbReference>
<evidence type="ECO:0000256" key="1">
    <source>
        <dbReference type="NCBIfam" id="TIGR03162"/>
    </source>
</evidence>
<dbReference type="CDD" id="cd07067">
    <property type="entry name" value="HP_PGM_like"/>
    <property type="match status" value="1"/>
</dbReference>
<name>A0ABP6YI45_9FLAO</name>
<dbReference type="NCBIfam" id="TIGR03162">
    <property type="entry name" value="ribazole_cobC"/>
    <property type="match status" value="1"/>
</dbReference>
<accession>A0ABP6YI45</accession>
<dbReference type="RefSeq" id="WP_345007730.1">
    <property type="nucleotide sequence ID" value="NZ_BAABCY010000099.1"/>
</dbReference>
<dbReference type="PANTHER" id="PTHR48100">
    <property type="entry name" value="BROAD-SPECIFICITY PHOSPHATASE YOR283W-RELATED"/>
    <property type="match status" value="1"/>
</dbReference>
<dbReference type="Pfam" id="PF00300">
    <property type="entry name" value="His_Phos_1"/>
    <property type="match status" value="1"/>
</dbReference>
<dbReference type="PANTHER" id="PTHR48100:SF59">
    <property type="entry name" value="ADENOSYLCOBALAMIN_ALPHA-RIBAZOLE PHOSPHATASE"/>
    <property type="match status" value="1"/>
</dbReference>
<reference evidence="3" key="1">
    <citation type="journal article" date="2019" name="Int. J. Syst. Evol. Microbiol.">
        <title>The Global Catalogue of Microorganisms (GCM) 10K type strain sequencing project: providing services to taxonomists for standard genome sequencing and annotation.</title>
        <authorList>
            <consortium name="The Broad Institute Genomics Platform"/>
            <consortium name="The Broad Institute Genome Sequencing Center for Infectious Disease"/>
            <person name="Wu L."/>
            <person name="Ma J."/>
        </authorList>
    </citation>
    <scope>NUCLEOTIDE SEQUENCE [LARGE SCALE GENOMIC DNA]</scope>
    <source>
        <strain evidence="3">JCM 17111</strain>
    </source>
</reference>
<dbReference type="Gene3D" id="3.40.50.1240">
    <property type="entry name" value="Phosphoglycerate mutase-like"/>
    <property type="match status" value="1"/>
</dbReference>
<organism evidence="2 3">
    <name type="scientific">Snuella lapsa</name>
    <dbReference type="NCBI Taxonomy" id="870481"/>
    <lineage>
        <taxon>Bacteria</taxon>
        <taxon>Pseudomonadati</taxon>
        <taxon>Bacteroidota</taxon>
        <taxon>Flavobacteriia</taxon>
        <taxon>Flavobacteriales</taxon>
        <taxon>Flavobacteriaceae</taxon>
        <taxon>Snuella</taxon>
    </lineage>
</organism>
<dbReference type="InterPro" id="IPR050275">
    <property type="entry name" value="PGM_Phosphatase"/>
</dbReference>
<keyword evidence="3" id="KW-1185">Reference proteome</keyword>
<comment type="caution">
    <text evidence="2">The sequence shown here is derived from an EMBL/GenBank/DDBJ whole genome shotgun (WGS) entry which is preliminary data.</text>
</comment>
<dbReference type="PIRSF" id="PIRSF000709">
    <property type="entry name" value="6PFK_2-Ptase"/>
    <property type="match status" value="1"/>
</dbReference>
<evidence type="ECO:0000313" key="2">
    <source>
        <dbReference type="EMBL" id="GAA3584013.1"/>
    </source>
</evidence>
<evidence type="ECO:0000313" key="3">
    <source>
        <dbReference type="Proteomes" id="UP001500954"/>
    </source>
</evidence>
<sequence>MEIYLVRHTTPLIGKGICYGQSDLDLDNDHYKEFKNIIQQIPQNKDYQVFSSPLKRCALLAYHLSNSPIFDDRLKELHFGDWELKAWHDIAEEELNPWMQDFVNISPPNGESYLELASRVNTFFEELKQVQATKNIIIVTHAGAIRAFLAKLLAIELEQSFKIKMDYGAVFQLKKENGVLNLITPLNLKS</sequence>
<protein>
    <recommendedName>
        <fullName evidence="1">Alpha-ribazole phosphatase</fullName>
        <ecNumber evidence="1">3.1.3.73</ecNumber>
    </recommendedName>
</protein>
<gene>
    <name evidence="2" type="primary">cobC</name>
    <name evidence="2" type="ORF">GCM10022395_35110</name>
</gene>
<dbReference type="EMBL" id="BAABCY010000099">
    <property type="protein sequence ID" value="GAA3584013.1"/>
    <property type="molecule type" value="Genomic_DNA"/>
</dbReference>